<gene>
    <name evidence="2" type="ORF">KUTeg_006670</name>
</gene>
<protein>
    <recommendedName>
        <fullName evidence="4">Protein phosphatase 1 regulatory subunit 32</fullName>
    </recommendedName>
</protein>
<dbReference type="InterPro" id="IPR031410">
    <property type="entry name" value="SAXO4"/>
</dbReference>
<keyword evidence="3" id="KW-1185">Reference proteome</keyword>
<dbReference type="Proteomes" id="UP001217089">
    <property type="component" value="Unassembled WGS sequence"/>
</dbReference>
<feature type="compositionally biased region" description="Polar residues" evidence="1">
    <location>
        <begin position="310"/>
        <end position="323"/>
    </location>
</feature>
<dbReference type="PANTHER" id="PTHR34349">
    <property type="entry name" value="PROTEIN PHOSPHATASE 1 REGULATORY SUBUNIT 32"/>
    <property type="match status" value="1"/>
</dbReference>
<feature type="region of interest" description="Disordered" evidence="1">
    <location>
        <begin position="296"/>
        <end position="325"/>
    </location>
</feature>
<evidence type="ECO:0000256" key="1">
    <source>
        <dbReference type="SAM" id="MobiDB-lite"/>
    </source>
</evidence>
<dbReference type="EMBL" id="JARBDR010000337">
    <property type="protein sequence ID" value="KAJ8314520.1"/>
    <property type="molecule type" value="Genomic_DNA"/>
</dbReference>
<dbReference type="PANTHER" id="PTHR34349:SF1">
    <property type="entry name" value="PROTEIN PHOSPHATASE 1 REGULATORY SUBUNIT 32"/>
    <property type="match status" value="1"/>
</dbReference>
<proteinExistence type="predicted"/>
<evidence type="ECO:0000313" key="3">
    <source>
        <dbReference type="Proteomes" id="UP001217089"/>
    </source>
</evidence>
<organism evidence="2 3">
    <name type="scientific">Tegillarca granosa</name>
    <name type="common">Malaysian cockle</name>
    <name type="synonym">Anadara granosa</name>
    <dbReference type="NCBI Taxonomy" id="220873"/>
    <lineage>
        <taxon>Eukaryota</taxon>
        <taxon>Metazoa</taxon>
        <taxon>Spiralia</taxon>
        <taxon>Lophotrochozoa</taxon>
        <taxon>Mollusca</taxon>
        <taxon>Bivalvia</taxon>
        <taxon>Autobranchia</taxon>
        <taxon>Pteriomorphia</taxon>
        <taxon>Arcoida</taxon>
        <taxon>Arcoidea</taxon>
        <taxon>Arcidae</taxon>
        <taxon>Tegillarca</taxon>
    </lineage>
</organism>
<feature type="compositionally biased region" description="Basic and acidic residues" evidence="1">
    <location>
        <begin position="296"/>
        <end position="306"/>
    </location>
</feature>
<accession>A0ABQ9FFR9</accession>
<evidence type="ECO:0008006" key="4">
    <source>
        <dbReference type="Google" id="ProtNLM"/>
    </source>
</evidence>
<evidence type="ECO:0000313" key="2">
    <source>
        <dbReference type="EMBL" id="KAJ8314520.1"/>
    </source>
</evidence>
<dbReference type="Pfam" id="PF15691">
    <property type="entry name" value="PPP1R32"/>
    <property type="match status" value="1"/>
</dbReference>
<name>A0ABQ9FFR9_TEGGR</name>
<sequence length="402" mass="45840">MGRLPQGTRNAHIKASNGPDINMMKFYTTTNSTTYGRYYENFKPRTGRHTGTGYLSNFRPAVYYSKRLDDVDNPVLSNICAQNYHTITELHYQPYQENAGNEPLPNNVYQVGSGFVRQKPVTIPTEREVKGVFIDTRASSAPADVLPKSKPRLHTLRSKDPVELENSGYGPKYMVSETQERFKGHQPDRMDVSTKVVGPMEETGFTHAYNVEPVTFYPNNPHLADKPGWYTNRPTGVSIMKTHFLPSEYPHGDEKLPNLAAGSERGTGFTREKAKPLYVNRVMADAYDRAGDIPDLRLNRTKKNDPTEYLNMQNPNNYSSITMDNFKGQQRPDMSEADRLDRTGFGKQELSGYSENNDRFVATSDNPVRFTTHYMTRSIKARDVFYDDHTHDTKMHQSMMMA</sequence>
<comment type="caution">
    <text evidence="2">The sequence shown here is derived from an EMBL/GenBank/DDBJ whole genome shotgun (WGS) entry which is preliminary data.</text>
</comment>
<reference evidence="2 3" key="1">
    <citation type="submission" date="2022-12" db="EMBL/GenBank/DDBJ databases">
        <title>Chromosome-level genome of Tegillarca granosa.</title>
        <authorList>
            <person name="Kim J."/>
        </authorList>
    </citation>
    <scope>NUCLEOTIDE SEQUENCE [LARGE SCALE GENOMIC DNA]</scope>
    <source>
        <strain evidence="2">Teg-2019</strain>
        <tissue evidence="2">Adductor muscle</tissue>
    </source>
</reference>